<evidence type="ECO:0000256" key="2">
    <source>
        <dbReference type="ARBA" id="ARBA00011643"/>
    </source>
</evidence>
<sequence length="417" mass="45630">MSSGAVFLSNAIKAFEEAADHLNLDPGIREFLKKPKRIVIVSVPVKMDDGSLKVFSGVRVQHSNARGPYKGGIRYYPTVDVDEVTALAMLMTWKCAVVDLPYGGAKGGVACNPKELSKNELERITRRYTSMIYEIIGPYMDIPGPDVYTDAQTMAWMVDTYSQMKGVLTPEVATGKPLSLYGSLGRLDATSRSVVITTRELAKAFNKPLKDAKIVIQGFGNVGYNAARILYDEYGAKIVAVSDSKGGIYDPRGLNPHKVLEHKNKTGSVVGFDGAKELSNEELLTTSCDILIPSALENQITKQVAEKLDAFAVVEGANGPTTAEGDRVLKERGIVVVPDILANAGGVTVSYLEWVQNLKRESWTLEEVNAKLEAKMVKAFKDVVERSRKHEVTMRQGAMILAVDRVVEAINYLGIWP</sequence>
<comment type="subunit">
    <text evidence="2">Homohexamer.</text>
</comment>
<keyword evidence="3 4" id="KW-0560">Oxidoreductase</keyword>
<dbReference type="GO" id="GO:0006538">
    <property type="term" value="P:L-glutamate catabolic process"/>
    <property type="evidence" value="ECO:0007669"/>
    <property type="project" value="TreeGrafter"/>
</dbReference>
<dbReference type="GO" id="GO:0004352">
    <property type="term" value="F:glutamate dehydrogenase (NAD+) activity"/>
    <property type="evidence" value="ECO:0007669"/>
    <property type="project" value="TreeGrafter"/>
</dbReference>
<dbReference type="InterPro" id="IPR033922">
    <property type="entry name" value="NAD_bind_Glu_DH"/>
</dbReference>
<dbReference type="PIRSF" id="PIRSF000185">
    <property type="entry name" value="Glu_DH"/>
    <property type="match status" value="1"/>
</dbReference>
<dbReference type="Pfam" id="PF02812">
    <property type="entry name" value="ELFV_dehydrog_N"/>
    <property type="match status" value="1"/>
</dbReference>
<proteinExistence type="inferred from homology"/>
<dbReference type="PROSITE" id="PS00074">
    <property type="entry name" value="GLFV_DEHYDROGENASE"/>
    <property type="match status" value="1"/>
</dbReference>
<dbReference type="InterPro" id="IPR006097">
    <property type="entry name" value="Glu/Leu/Phe/Val/Trp_DH_dimer"/>
</dbReference>
<organism evidence="10">
    <name type="scientific">Caldiarchaeum subterraneum</name>
    <dbReference type="NCBI Taxonomy" id="311458"/>
    <lineage>
        <taxon>Archaea</taxon>
        <taxon>Nitrososphaerota</taxon>
        <taxon>Candidatus Caldarchaeales</taxon>
        <taxon>Candidatus Caldarchaeaceae</taxon>
        <taxon>Candidatus Caldarchaeum</taxon>
    </lineage>
</organism>
<feature type="binding site" evidence="6">
    <location>
        <position position="94"/>
    </location>
    <ligand>
        <name>substrate</name>
    </ligand>
</feature>
<feature type="domain" description="Glutamate/phenylalanine/leucine/valine/L-tryptophan dehydrogenase C-terminal" evidence="9">
    <location>
        <begin position="183"/>
        <end position="414"/>
    </location>
</feature>
<dbReference type="EMBL" id="DRWN01000042">
    <property type="protein sequence ID" value="HHK68565.1"/>
    <property type="molecule type" value="Genomic_DNA"/>
</dbReference>
<dbReference type="PANTHER" id="PTHR11606">
    <property type="entry name" value="GLUTAMATE DEHYDROGENASE"/>
    <property type="match status" value="1"/>
</dbReference>
<feature type="binding site" evidence="6">
    <location>
        <position position="350"/>
    </location>
    <ligand>
        <name>substrate</name>
    </ligand>
</feature>
<feature type="site" description="Important for catalysis" evidence="7">
    <location>
        <position position="146"/>
    </location>
</feature>
<dbReference type="PRINTS" id="PR00082">
    <property type="entry name" value="GLFDHDRGNASE"/>
</dbReference>
<feature type="binding site" evidence="6">
    <location>
        <position position="70"/>
    </location>
    <ligand>
        <name>substrate</name>
    </ligand>
</feature>
<feature type="active site" description="Proton donor" evidence="5">
    <location>
        <position position="106"/>
    </location>
</feature>
<dbReference type="InterPro" id="IPR046346">
    <property type="entry name" value="Aminoacid_DH-like_N_sf"/>
</dbReference>
<dbReference type="InterPro" id="IPR006095">
    <property type="entry name" value="Glu/Leu/Phe/Val/Trp_DH"/>
</dbReference>
<dbReference type="SMART" id="SM00839">
    <property type="entry name" value="ELFV_dehydrog"/>
    <property type="match status" value="1"/>
</dbReference>
<comment type="caution">
    <text evidence="10">The sequence shown here is derived from an EMBL/GenBank/DDBJ whole genome shotgun (WGS) entry which is preliminary data.</text>
</comment>
<evidence type="ECO:0000256" key="4">
    <source>
        <dbReference type="PIRNR" id="PIRNR000185"/>
    </source>
</evidence>
<dbReference type="AlphaFoldDB" id="A0A7C5L7L2"/>
<feature type="binding site" evidence="6">
    <location>
        <position position="221"/>
    </location>
    <ligand>
        <name>NAD(+)</name>
        <dbReference type="ChEBI" id="CHEBI:57540"/>
    </ligand>
</feature>
<dbReference type="InterPro" id="IPR014362">
    <property type="entry name" value="Glu_DH"/>
</dbReference>
<gene>
    <name evidence="10" type="ORF">ENM11_05365</name>
</gene>
<dbReference type="Pfam" id="PF00208">
    <property type="entry name" value="ELFV_dehydrog"/>
    <property type="match status" value="1"/>
</dbReference>
<keyword evidence="6" id="KW-0547">Nucleotide-binding</keyword>
<evidence type="ECO:0000256" key="1">
    <source>
        <dbReference type="ARBA" id="ARBA00006382"/>
    </source>
</evidence>
<dbReference type="CDD" id="cd01076">
    <property type="entry name" value="NAD_bind_1_Glu_DH"/>
    <property type="match status" value="1"/>
</dbReference>
<dbReference type="FunFam" id="3.40.50.10860:FF:000003">
    <property type="entry name" value="Glutamate dehydrogenase"/>
    <property type="match status" value="1"/>
</dbReference>
<keyword evidence="6" id="KW-0520">NAD</keyword>
<name>A0A7C5L7L2_CALS0</name>
<reference evidence="10" key="1">
    <citation type="journal article" date="2020" name="mSystems">
        <title>Genome- and Community-Level Interaction Insights into Carbon Utilization and Element Cycling Functions of Hydrothermarchaeota in Hydrothermal Sediment.</title>
        <authorList>
            <person name="Zhou Z."/>
            <person name="Liu Y."/>
            <person name="Xu W."/>
            <person name="Pan J."/>
            <person name="Luo Z.H."/>
            <person name="Li M."/>
        </authorList>
    </citation>
    <scope>NUCLEOTIDE SEQUENCE [LARGE SCALE GENOMIC DNA]</scope>
    <source>
        <strain evidence="10">SpSt-1056</strain>
    </source>
</reference>
<evidence type="ECO:0000259" key="9">
    <source>
        <dbReference type="SMART" id="SM00839"/>
    </source>
</evidence>
<dbReference type="InterPro" id="IPR033524">
    <property type="entry name" value="Glu/Leu/Phe/Val_DH_AS"/>
</dbReference>
<protein>
    <recommendedName>
        <fullName evidence="4">Glutamate dehydrogenase</fullName>
    </recommendedName>
</protein>
<dbReference type="InterPro" id="IPR036291">
    <property type="entry name" value="NAD(P)-bd_dom_sf"/>
</dbReference>
<dbReference type="GO" id="GO:0000166">
    <property type="term" value="F:nucleotide binding"/>
    <property type="evidence" value="ECO:0007669"/>
    <property type="project" value="UniProtKB-KW"/>
</dbReference>
<comment type="similarity">
    <text evidence="1 4 8">Belongs to the Glu/Leu/Phe/Val dehydrogenases family.</text>
</comment>
<accession>A0A7C5L7L2</accession>
<evidence type="ECO:0000256" key="8">
    <source>
        <dbReference type="RuleBase" id="RU004417"/>
    </source>
</evidence>
<dbReference type="SUPFAM" id="SSF53223">
    <property type="entry name" value="Aminoacid dehydrogenase-like, N-terminal domain"/>
    <property type="match status" value="1"/>
</dbReference>
<dbReference type="SUPFAM" id="SSF51735">
    <property type="entry name" value="NAD(P)-binding Rossmann-fold domains"/>
    <property type="match status" value="1"/>
</dbReference>
<evidence type="ECO:0000313" key="10">
    <source>
        <dbReference type="EMBL" id="HHK68565.1"/>
    </source>
</evidence>
<evidence type="ECO:0000256" key="5">
    <source>
        <dbReference type="PIRSR" id="PIRSR000185-1"/>
    </source>
</evidence>
<dbReference type="Gene3D" id="3.40.50.10860">
    <property type="entry name" value="Leucine Dehydrogenase, chain A, domain 1"/>
    <property type="match status" value="1"/>
</dbReference>
<evidence type="ECO:0000256" key="3">
    <source>
        <dbReference type="ARBA" id="ARBA00023002"/>
    </source>
</evidence>
<feature type="binding site" evidence="6">
    <location>
        <position position="190"/>
    </location>
    <ligand>
        <name>NAD(+)</name>
        <dbReference type="ChEBI" id="CHEBI:57540"/>
    </ligand>
</feature>
<dbReference type="InterPro" id="IPR006096">
    <property type="entry name" value="Glu/Leu/Phe/Val/Trp_DH_C"/>
</dbReference>
<dbReference type="Gene3D" id="3.40.50.720">
    <property type="entry name" value="NAD(P)-binding Rossmann-like Domain"/>
    <property type="match status" value="1"/>
</dbReference>
<evidence type="ECO:0000256" key="7">
    <source>
        <dbReference type="PIRSR" id="PIRSR000185-3"/>
    </source>
</evidence>
<evidence type="ECO:0000256" key="6">
    <source>
        <dbReference type="PIRSR" id="PIRSR000185-2"/>
    </source>
</evidence>
<dbReference type="PANTHER" id="PTHR11606:SF13">
    <property type="entry name" value="GLUTAMATE DEHYDROGENASE 1, MITOCHONDRIAL"/>
    <property type="match status" value="1"/>
</dbReference>